<comment type="caution">
    <text evidence="2">The sequence shown here is derived from an EMBL/GenBank/DDBJ whole genome shotgun (WGS) entry which is preliminary data.</text>
</comment>
<protein>
    <submittedName>
        <fullName evidence="2">Uncharacterized protein</fullName>
    </submittedName>
</protein>
<sequence>MPANYQSFHMLAHHPPSPSITDSSECPEYTPVSSPRGSSSGPGLPQYRPSSRHSSSSSRTARRTKSSGRRIKEEQKRKHERKARADQSAVLRDMEDLYNILFAWSCNKAQSTGNGHTSGLVGDKLANSQVAVALIAHFGQQAIRQGLENGNLPQVQAEIRAVCDRAVNHPRGPLAGSWLDTGLDGDECITNKKGDKTCHNPNHTIQFADARDCRKTRRTATFHTRVSDEWKGNKQVLQAQLEPALTIVGPKFGEVRKFLGQMSETIERSIPRKR</sequence>
<accession>A0A9W7SL32</accession>
<feature type="region of interest" description="Disordered" evidence="1">
    <location>
        <begin position="1"/>
        <end position="87"/>
    </location>
</feature>
<evidence type="ECO:0000313" key="3">
    <source>
        <dbReference type="Proteomes" id="UP001138500"/>
    </source>
</evidence>
<feature type="compositionally biased region" description="Low complexity" evidence="1">
    <location>
        <begin position="31"/>
        <end position="59"/>
    </location>
</feature>
<organism evidence="2 3">
    <name type="scientific">Teratosphaeria destructans</name>
    <dbReference type="NCBI Taxonomy" id="418781"/>
    <lineage>
        <taxon>Eukaryota</taxon>
        <taxon>Fungi</taxon>
        <taxon>Dikarya</taxon>
        <taxon>Ascomycota</taxon>
        <taxon>Pezizomycotina</taxon>
        <taxon>Dothideomycetes</taxon>
        <taxon>Dothideomycetidae</taxon>
        <taxon>Mycosphaerellales</taxon>
        <taxon>Teratosphaeriaceae</taxon>
        <taxon>Teratosphaeria</taxon>
    </lineage>
</organism>
<reference evidence="2 3" key="2">
    <citation type="journal article" date="2021" name="Curr. Genet.">
        <title>Genetic response to nitrogen starvation in the aggressive Eucalyptus foliar pathogen Teratosphaeria destructans.</title>
        <authorList>
            <person name="Havenga M."/>
            <person name="Wingfield B.D."/>
            <person name="Wingfield M.J."/>
            <person name="Dreyer L.L."/>
            <person name="Roets F."/>
            <person name="Aylward J."/>
        </authorList>
    </citation>
    <scope>NUCLEOTIDE SEQUENCE [LARGE SCALE GENOMIC DNA]</scope>
    <source>
        <strain evidence="2">CMW44962</strain>
    </source>
</reference>
<name>A0A9W7SL32_9PEZI</name>
<feature type="compositionally biased region" description="Basic residues" evidence="1">
    <location>
        <begin position="60"/>
        <end position="69"/>
    </location>
</feature>
<reference evidence="2 3" key="1">
    <citation type="journal article" date="2018" name="IMA Fungus">
        <title>IMA Genome-F 10: Nine draft genome sequences of Claviceps purpurea s.lat., including C. arundinis, C. humidiphila, and C. cf. spartinae, pseudomolecules for the pitch canker pathogen Fusarium circinatum, draft genome of Davidsoniella eucalypti, Grosmannia galeiformis, Quambalaria eucalypti, and Teratosphaeria destructans.</title>
        <authorList>
            <person name="Wingfield B.D."/>
            <person name="Liu M."/>
            <person name="Nguyen H.D."/>
            <person name="Lane F.A."/>
            <person name="Morgan S.W."/>
            <person name="De Vos L."/>
            <person name="Wilken P.M."/>
            <person name="Duong T.A."/>
            <person name="Aylward J."/>
            <person name="Coetzee M.P."/>
            <person name="Dadej K."/>
            <person name="De Beer Z.W."/>
            <person name="Findlay W."/>
            <person name="Havenga M."/>
            <person name="Kolarik M."/>
            <person name="Menzies J.G."/>
            <person name="Naidoo K."/>
            <person name="Pochopski O."/>
            <person name="Shoukouhi P."/>
            <person name="Santana Q.C."/>
            <person name="Seifert K.A."/>
            <person name="Soal N."/>
            <person name="Steenkamp E.T."/>
            <person name="Tatham C.T."/>
            <person name="van der Nest M.A."/>
            <person name="Wingfield M.J."/>
        </authorList>
    </citation>
    <scope>NUCLEOTIDE SEQUENCE [LARGE SCALE GENOMIC DNA]</scope>
    <source>
        <strain evidence="2">CMW44962</strain>
    </source>
</reference>
<evidence type="ECO:0000256" key="1">
    <source>
        <dbReference type="SAM" id="MobiDB-lite"/>
    </source>
</evidence>
<dbReference type="EMBL" id="RIBY02002278">
    <property type="protein sequence ID" value="KAH9820954.1"/>
    <property type="molecule type" value="Genomic_DNA"/>
</dbReference>
<keyword evidence="3" id="KW-1185">Reference proteome</keyword>
<gene>
    <name evidence="2" type="ORF">Tdes44962_MAKER05044</name>
</gene>
<dbReference type="AlphaFoldDB" id="A0A9W7SL32"/>
<dbReference type="Proteomes" id="UP001138500">
    <property type="component" value="Unassembled WGS sequence"/>
</dbReference>
<dbReference type="OrthoDB" id="10370305at2759"/>
<proteinExistence type="predicted"/>
<evidence type="ECO:0000313" key="2">
    <source>
        <dbReference type="EMBL" id="KAH9820954.1"/>
    </source>
</evidence>